<feature type="region of interest" description="Disordered" evidence="1">
    <location>
        <begin position="97"/>
        <end position="215"/>
    </location>
</feature>
<organism evidence="3 4">
    <name type="scientific">Neoarthrinium moseri</name>
    <dbReference type="NCBI Taxonomy" id="1658444"/>
    <lineage>
        <taxon>Eukaryota</taxon>
        <taxon>Fungi</taxon>
        <taxon>Dikarya</taxon>
        <taxon>Ascomycota</taxon>
        <taxon>Pezizomycotina</taxon>
        <taxon>Sordariomycetes</taxon>
        <taxon>Xylariomycetidae</taxon>
        <taxon>Amphisphaeriales</taxon>
        <taxon>Apiosporaceae</taxon>
        <taxon>Neoarthrinium</taxon>
    </lineage>
</organism>
<accession>A0A9P9WIZ5</accession>
<feature type="compositionally biased region" description="Low complexity" evidence="1">
    <location>
        <begin position="98"/>
        <end position="118"/>
    </location>
</feature>
<sequence>MERPARGARGSRPPLRTYSKRDNMAACAEPLTKKRRTDTAPVRMDASNPAAERAIETESSPQPLTRVPIQAQMPPPTALPSAPVPKKGTILSYFKVRSPSSATSSSPCAMSSGPVIPSSTPPSSPPVVEASRKKPRRLTTKPLHRSESPEQKKHEVARDKSNEPQQEELNAGSMVLQPTNPTSLNRKRGREVGKSEAEKHGGARRLKSKHTTQTTLSLSLTEKQFEECAECNMLYNPYHEKDVKMHARRHAALKSKQTNKAVVRV</sequence>
<dbReference type="Pfam" id="PF13878">
    <property type="entry name" value="zf-C2H2_3"/>
    <property type="match status" value="1"/>
</dbReference>
<keyword evidence="4" id="KW-1185">Reference proteome</keyword>
<feature type="compositionally biased region" description="Low complexity" evidence="1">
    <location>
        <begin position="7"/>
        <end position="16"/>
    </location>
</feature>
<feature type="compositionally biased region" description="Basic and acidic residues" evidence="1">
    <location>
        <begin position="190"/>
        <end position="201"/>
    </location>
</feature>
<gene>
    <name evidence="3" type="ORF">JX265_007945</name>
</gene>
<evidence type="ECO:0000313" key="3">
    <source>
        <dbReference type="EMBL" id="KAI1865622.1"/>
    </source>
</evidence>
<name>A0A9P9WIZ5_9PEZI</name>
<dbReference type="AlphaFoldDB" id="A0A9P9WIZ5"/>
<reference evidence="3" key="1">
    <citation type="submission" date="2021-03" db="EMBL/GenBank/DDBJ databases">
        <title>Revisited historic fungal species revealed as producer of novel bioactive compounds through whole genome sequencing and comparative genomics.</title>
        <authorList>
            <person name="Vignolle G.A."/>
            <person name="Hochenegger N."/>
            <person name="Mach R.L."/>
            <person name="Mach-Aigner A.R."/>
            <person name="Javad Rahimi M."/>
            <person name="Salim K.A."/>
            <person name="Chan C.M."/>
            <person name="Lim L.B.L."/>
            <person name="Cai F."/>
            <person name="Druzhinina I.S."/>
            <person name="U'Ren J.M."/>
            <person name="Derntl C."/>
        </authorList>
    </citation>
    <scope>NUCLEOTIDE SEQUENCE</scope>
    <source>
        <strain evidence="3">TUCIM 5799</strain>
    </source>
</reference>
<comment type="caution">
    <text evidence="3">The sequence shown here is derived from an EMBL/GenBank/DDBJ whole genome shotgun (WGS) entry which is preliminary data.</text>
</comment>
<proteinExistence type="predicted"/>
<evidence type="ECO:0000259" key="2">
    <source>
        <dbReference type="Pfam" id="PF13878"/>
    </source>
</evidence>
<feature type="domain" description="N-acetyltransferase ESCO zinc-finger" evidence="2">
    <location>
        <begin position="213"/>
        <end position="251"/>
    </location>
</feature>
<dbReference type="InterPro" id="IPR028005">
    <property type="entry name" value="AcTrfase_ESCO_Znf_dom"/>
</dbReference>
<feature type="compositionally biased region" description="Basic and acidic residues" evidence="1">
    <location>
        <begin position="144"/>
        <end position="162"/>
    </location>
</feature>
<dbReference type="EMBL" id="JAFIMR010000021">
    <property type="protein sequence ID" value="KAI1865622.1"/>
    <property type="molecule type" value="Genomic_DNA"/>
</dbReference>
<protein>
    <recommendedName>
        <fullName evidence="2">N-acetyltransferase ESCO zinc-finger domain-containing protein</fullName>
    </recommendedName>
</protein>
<evidence type="ECO:0000256" key="1">
    <source>
        <dbReference type="SAM" id="MobiDB-lite"/>
    </source>
</evidence>
<feature type="region of interest" description="Disordered" evidence="1">
    <location>
        <begin position="1"/>
        <end position="85"/>
    </location>
</feature>
<evidence type="ECO:0000313" key="4">
    <source>
        <dbReference type="Proteomes" id="UP000829685"/>
    </source>
</evidence>
<feature type="compositionally biased region" description="Basic residues" evidence="1">
    <location>
        <begin position="133"/>
        <end position="143"/>
    </location>
</feature>
<dbReference type="Proteomes" id="UP000829685">
    <property type="component" value="Unassembled WGS sequence"/>
</dbReference>